<feature type="compositionally biased region" description="Polar residues" evidence="8">
    <location>
        <begin position="14"/>
        <end position="25"/>
    </location>
</feature>
<evidence type="ECO:0000256" key="5">
    <source>
        <dbReference type="ARBA" id="ARBA00022664"/>
    </source>
</evidence>
<feature type="region of interest" description="Disordered" evidence="8">
    <location>
        <begin position="225"/>
        <end position="260"/>
    </location>
</feature>
<dbReference type="EMBL" id="BQMJ01000041">
    <property type="protein sequence ID" value="GJQ13230.1"/>
    <property type="molecule type" value="Genomic_DNA"/>
</dbReference>
<evidence type="ECO:0000313" key="11">
    <source>
        <dbReference type="Proteomes" id="UP001061958"/>
    </source>
</evidence>
<reference evidence="10" key="1">
    <citation type="journal article" date="2022" name="Proc. Natl. Acad. Sci. U.S.A.">
        <title>Life cycle and functional genomics of the unicellular red alga Galdieria for elucidating algal and plant evolution and industrial use.</title>
        <authorList>
            <person name="Hirooka S."/>
            <person name="Itabashi T."/>
            <person name="Ichinose T.M."/>
            <person name="Onuma R."/>
            <person name="Fujiwara T."/>
            <person name="Yamashita S."/>
            <person name="Jong L.W."/>
            <person name="Tomita R."/>
            <person name="Iwane A.H."/>
            <person name="Miyagishima S.Y."/>
        </authorList>
    </citation>
    <scope>NUCLEOTIDE SEQUENCE</scope>
    <source>
        <strain evidence="10">NBRC 102759</strain>
    </source>
</reference>
<evidence type="ECO:0000313" key="10">
    <source>
        <dbReference type="EMBL" id="GJQ13230.1"/>
    </source>
</evidence>
<keyword evidence="5" id="KW-0507">mRNA processing</keyword>
<feature type="region of interest" description="Disordered" evidence="8">
    <location>
        <begin position="183"/>
        <end position="213"/>
    </location>
</feature>
<dbReference type="OrthoDB" id="1917198at2759"/>
<proteinExistence type="inferred from homology"/>
<reference evidence="10" key="2">
    <citation type="submission" date="2022-01" db="EMBL/GenBank/DDBJ databases">
        <authorList>
            <person name="Hirooka S."/>
            <person name="Miyagishima S.Y."/>
        </authorList>
    </citation>
    <scope>NUCLEOTIDE SEQUENCE</scope>
    <source>
        <strain evidence="10">NBRC 102759</strain>
    </source>
</reference>
<accession>A0A9C7PZC4</accession>
<feature type="region of interest" description="Disordered" evidence="8">
    <location>
        <begin position="1"/>
        <end position="63"/>
    </location>
</feature>
<protein>
    <recommendedName>
        <fullName evidence="3">Pre-mRNA 3'-end-processing factor FIP1</fullName>
    </recommendedName>
    <alternativeName>
        <fullName evidence="7">FIP1-like 1 protein</fullName>
    </alternativeName>
</protein>
<name>A0A9C7PZC4_9RHOD</name>
<keyword evidence="6" id="KW-0539">Nucleus</keyword>
<keyword evidence="11" id="KW-1185">Reference proteome</keyword>
<organism evidence="10 11">
    <name type="scientific">Galdieria partita</name>
    <dbReference type="NCBI Taxonomy" id="83374"/>
    <lineage>
        <taxon>Eukaryota</taxon>
        <taxon>Rhodophyta</taxon>
        <taxon>Bangiophyceae</taxon>
        <taxon>Galdieriales</taxon>
        <taxon>Galdieriaceae</taxon>
        <taxon>Galdieria</taxon>
    </lineage>
</organism>
<evidence type="ECO:0000256" key="8">
    <source>
        <dbReference type="SAM" id="MobiDB-lite"/>
    </source>
</evidence>
<evidence type="ECO:0000256" key="2">
    <source>
        <dbReference type="ARBA" id="ARBA00007459"/>
    </source>
</evidence>
<dbReference type="InterPro" id="IPR051187">
    <property type="entry name" value="Pre-mRNA_3'-end_processing_reg"/>
</dbReference>
<dbReference type="Proteomes" id="UP001061958">
    <property type="component" value="Unassembled WGS sequence"/>
</dbReference>
<comment type="similarity">
    <text evidence="2">Belongs to the FIP1 family.</text>
</comment>
<evidence type="ECO:0000256" key="1">
    <source>
        <dbReference type="ARBA" id="ARBA00004123"/>
    </source>
</evidence>
<gene>
    <name evidence="10" type="ORF">GpartN1_g5021.t1</name>
</gene>
<dbReference type="PANTHER" id="PTHR13484:SF9">
    <property type="entry name" value="PRE-MRNA 3'-END-PROCESSING FACTOR FIP1"/>
    <property type="match status" value="1"/>
</dbReference>
<evidence type="ECO:0000256" key="7">
    <source>
        <dbReference type="ARBA" id="ARBA00031816"/>
    </source>
</evidence>
<dbReference type="GO" id="GO:0006397">
    <property type="term" value="P:mRNA processing"/>
    <property type="evidence" value="ECO:0007669"/>
    <property type="project" value="UniProtKB-KW"/>
</dbReference>
<comment type="subcellular location">
    <subcellularLocation>
        <location evidence="1">Nucleus</location>
    </subcellularLocation>
</comment>
<comment type="caution">
    <text evidence="10">The sequence shown here is derived from an EMBL/GenBank/DDBJ whole genome shotgun (WGS) entry which is preliminary data.</text>
</comment>
<dbReference type="GO" id="GO:0005847">
    <property type="term" value="C:mRNA cleavage and polyadenylation specificity factor complex"/>
    <property type="evidence" value="ECO:0007669"/>
    <property type="project" value="TreeGrafter"/>
</dbReference>
<evidence type="ECO:0000256" key="4">
    <source>
        <dbReference type="ARBA" id="ARBA00022553"/>
    </source>
</evidence>
<evidence type="ECO:0000259" key="9">
    <source>
        <dbReference type="Pfam" id="PF05182"/>
    </source>
</evidence>
<evidence type="ECO:0000256" key="3">
    <source>
        <dbReference type="ARBA" id="ARBA00017456"/>
    </source>
</evidence>
<sequence length="260" mass="28827">MEEEDIYGDYEQPVQDNQGESSSNGETKHDDFAQNSEASSSDDDDVNIVLEPSSAYYGGDTSASDSKGGLFVGGAATRHWQRPGYSSSAEGVVGSGASAYSRGGIDLSLVPKPPADFPGAHIDYSVFENEIDSLEEKPWREKGAELSDYFNYGFTEDTWREYCRRQQMMRLYSQSLMPIRTLDSSGPFPHVDSSSEPSRKVPRGQNRRMASVYSSSRNNFAKFSYDGNEAFSSDNLRYSRPEQTDGDDVILTLTKPIDES</sequence>
<dbReference type="Pfam" id="PF05182">
    <property type="entry name" value="Fip1"/>
    <property type="match status" value="1"/>
</dbReference>
<dbReference type="InterPro" id="IPR007854">
    <property type="entry name" value="Fip1_dom"/>
</dbReference>
<dbReference type="PANTHER" id="PTHR13484">
    <property type="entry name" value="FIP1-LIKE 1 PROTEIN"/>
    <property type="match status" value="1"/>
</dbReference>
<evidence type="ECO:0000256" key="6">
    <source>
        <dbReference type="ARBA" id="ARBA00023242"/>
    </source>
</evidence>
<keyword evidence="4" id="KW-0597">Phosphoprotein</keyword>
<dbReference type="AlphaFoldDB" id="A0A9C7PZC4"/>
<feature type="domain" description="Pre-mRNA polyadenylation factor Fip1" evidence="9">
    <location>
        <begin position="130"/>
        <end position="170"/>
    </location>
</feature>